<dbReference type="InterPro" id="IPR049254">
    <property type="entry name" value="Phage_tail_terminator"/>
</dbReference>
<sequence length="137" mass="16039">MVTELKDLIIQQLKQVFGGIKVYDEPIRQGLKVPAFLVLIVNDSQERKLWNLSEWQFLVNVTYFPEDERNVYTETDKVSQTFKENFRYIANQYHVNRLEAEKHDGTLVITFSVKKLVREIEVGTKMQKLHYGGATSD</sequence>
<dbReference type="EMBL" id="JAROYP010000002">
    <property type="protein sequence ID" value="MDH5160341.1"/>
    <property type="molecule type" value="Genomic_DNA"/>
</dbReference>
<gene>
    <name evidence="1" type="ORF">P5X88_05290</name>
</gene>
<dbReference type="Pfam" id="PF20765">
    <property type="entry name" value="Phage_tail_terminator_8"/>
    <property type="match status" value="1"/>
</dbReference>
<protein>
    <submittedName>
        <fullName evidence="1">Uncharacterized protein</fullName>
    </submittedName>
</protein>
<evidence type="ECO:0000313" key="2">
    <source>
        <dbReference type="Proteomes" id="UP001159179"/>
    </source>
</evidence>
<proteinExistence type="predicted"/>
<organism evidence="1 2">
    <name type="scientific">Heyndrickxia oleronia</name>
    <dbReference type="NCBI Taxonomy" id="38875"/>
    <lineage>
        <taxon>Bacteria</taxon>
        <taxon>Bacillati</taxon>
        <taxon>Bacillota</taxon>
        <taxon>Bacilli</taxon>
        <taxon>Bacillales</taxon>
        <taxon>Bacillaceae</taxon>
        <taxon>Heyndrickxia</taxon>
    </lineage>
</organism>
<comment type="caution">
    <text evidence="1">The sequence shown here is derived from an EMBL/GenBank/DDBJ whole genome shotgun (WGS) entry which is preliminary data.</text>
</comment>
<evidence type="ECO:0000313" key="1">
    <source>
        <dbReference type="EMBL" id="MDH5160341.1"/>
    </source>
</evidence>
<name>A0AAW6SWH6_9BACI</name>
<dbReference type="Proteomes" id="UP001159179">
    <property type="component" value="Unassembled WGS sequence"/>
</dbReference>
<dbReference type="AlphaFoldDB" id="A0AAW6SWH6"/>
<reference evidence="1" key="1">
    <citation type="submission" date="2023-03" db="EMBL/GenBank/DDBJ databases">
        <title>Bacterial isolates from washroom surfaces on a university campus.</title>
        <authorList>
            <person name="Holman D.B."/>
            <person name="Gzyl K.E."/>
            <person name="Taheri A.E."/>
        </authorList>
    </citation>
    <scope>NUCLEOTIDE SEQUENCE</scope>
    <source>
        <strain evidence="1">RD03</strain>
    </source>
</reference>
<dbReference type="RefSeq" id="WP_280616003.1">
    <property type="nucleotide sequence ID" value="NZ_JAROYP010000002.1"/>
</dbReference>
<accession>A0AAW6SWH6</accession>